<reference evidence="6 7" key="1">
    <citation type="journal article" date="2019" name="Environ. Microbiol.">
        <title>Species interactions and distinct microbial communities in high Arctic permafrost affected cryosols are associated with the CH4 and CO2 gas fluxes.</title>
        <authorList>
            <person name="Altshuler I."/>
            <person name="Hamel J."/>
            <person name="Turney S."/>
            <person name="Magnuson E."/>
            <person name="Levesque R."/>
            <person name="Greer C."/>
            <person name="Whyte L.G."/>
        </authorList>
    </citation>
    <scope>NUCLEOTIDE SEQUENCE [LARGE SCALE GENOMIC DNA]</scope>
    <source>
        <strain evidence="6 7">S06.C</strain>
    </source>
</reference>
<feature type="short sequence motif" description="DGA/G" evidence="4">
    <location>
        <begin position="187"/>
        <end position="189"/>
    </location>
</feature>
<evidence type="ECO:0000256" key="1">
    <source>
        <dbReference type="ARBA" id="ARBA00022801"/>
    </source>
</evidence>
<proteinExistence type="predicted"/>
<keyword evidence="1 4" id="KW-0378">Hydrolase</keyword>
<name>A0A502DZU8_9BURK</name>
<gene>
    <name evidence="6" type="ORF">EAH82_04930</name>
</gene>
<evidence type="ECO:0000256" key="3">
    <source>
        <dbReference type="ARBA" id="ARBA00023098"/>
    </source>
</evidence>
<evidence type="ECO:0000256" key="2">
    <source>
        <dbReference type="ARBA" id="ARBA00022963"/>
    </source>
</evidence>
<evidence type="ECO:0000259" key="5">
    <source>
        <dbReference type="PROSITE" id="PS51635"/>
    </source>
</evidence>
<evidence type="ECO:0000256" key="4">
    <source>
        <dbReference type="PROSITE-ProRule" id="PRU01161"/>
    </source>
</evidence>
<protein>
    <submittedName>
        <fullName evidence="6">Patatin-like phospholipase family protein</fullName>
    </submittedName>
</protein>
<evidence type="ECO:0000313" key="7">
    <source>
        <dbReference type="Proteomes" id="UP000319212"/>
    </source>
</evidence>
<comment type="caution">
    <text evidence="6">The sequence shown here is derived from an EMBL/GenBank/DDBJ whole genome shotgun (WGS) entry which is preliminary data.</text>
</comment>
<dbReference type="Gene3D" id="3.40.1090.10">
    <property type="entry name" value="Cytosolic phospholipase A2 catalytic domain"/>
    <property type="match status" value="2"/>
</dbReference>
<feature type="active site" description="Proton acceptor" evidence="4">
    <location>
        <position position="187"/>
    </location>
</feature>
<dbReference type="EMBL" id="RCZI01000001">
    <property type="protein sequence ID" value="TPG31058.1"/>
    <property type="molecule type" value="Genomic_DNA"/>
</dbReference>
<dbReference type="PROSITE" id="PS51635">
    <property type="entry name" value="PNPLA"/>
    <property type="match status" value="1"/>
</dbReference>
<dbReference type="Proteomes" id="UP000319212">
    <property type="component" value="Unassembled WGS sequence"/>
</dbReference>
<accession>A0A502DZU8</accession>
<dbReference type="InterPro" id="IPR016035">
    <property type="entry name" value="Acyl_Trfase/lysoPLipase"/>
</dbReference>
<organism evidence="6 7">
    <name type="scientific">Variovorax guangxiensis</name>
    <dbReference type="NCBI Taxonomy" id="1775474"/>
    <lineage>
        <taxon>Bacteria</taxon>
        <taxon>Pseudomonadati</taxon>
        <taxon>Pseudomonadota</taxon>
        <taxon>Betaproteobacteria</taxon>
        <taxon>Burkholderiales</taxon>
        <taxon>Comamonadaceae</taxon>
        <taxon>Variovorax</taxon>
    </lineage>
</organism>
<sequence length="284" mass="28841">MQRAVVLGGGGVAGIAWEIGVAAGLARGGVDLRSADLFVGTSAGSVAGAQLAGGADLERLLSDQQRPPPDSAERFRPYSQAAADAQNRVLMEKVDGDLTRARQRIGAFALRSETPSLAERRAIVAARLPVAAWPQRLLKVVAVDVHSGAPRVFGADDGVALADAVAASCAVPGTWPAVPIGDAMYMDGGIASITNAHVAAGARQVVVLAPLGYSDGNPVSGHLRAEVAALEAAGSVVHVTVPDDESVEAMGENVLDPARRAPSADAGLAQGLALAASLVPWWCA</sequence>
<feature type="active site" description="Nucleophile" evidence="4">
    <location>
        <position position="42"/>
    </location>
</feature>
<dbReference type="SUPFAM" id="SSF52151">
    <property type="entry name" value="FabD/lysophospholipase-like"/>
    <property type="match status" value="1"/>
</dbReference>
<dbReference type="OrthoDB" id="5290098at2"/>
<dbReference type="PANTHER" id="PTHR14226">
    <property type="entry name" value="NEUROPATHY TARGET ESTERASE/SWISS CHEESE D.MELANOGASTER"/>
    <property type="match status" value="1"/>
</dbReference>
<dbReference type="AlphaFoldDB" id="A0A502DZU8"/>
<feature type="domain" description="PNPLA" evidence="5">
    <location>
        <begin position="6"/>
        <end position="200"/>
    </location>
</feature>
<dbReference type="GO" id="GO:0016787">
    <property type="term" value="F:hydrolase activity"/>
    <property type="evidence" value="ECO:0007669"/>
    <property type="project" value="UniProtKB-UniRule"/>
</dbReference>
<keyword evidence="2 4" id="KW-0442">Lipid degradation</keyword>
<feature type="short sequence motif" description="GXSXG" evidence="4">
    <location>
        <begin position="40"/>
        <end position="44"/>
    </location>
</feature>
<dbReference type="InterPro" id="IPR050301">
    <property type="entry name" value="NTE"/>
</dbReference>
<dbReference type="PANTHER" id="PTHR14226:SF57">
    <property type="entry name" value="BLR7027 PROTEIN"/>
    <property type="match status" value="1"/>
</dbReference>
<comment type="caution">
    <text evidence="4">Lacks conserved residue(s) required for the propagation of feature annotation.</text>
</comment>
<dbReference type="InterPro" id="IPR002641">
    <property type="entry name" value="PNPLA_dom"/>
</dbReference>
<dbReference type="Pfam" id="PF01734">
    <property type="entry name" value="Patatin"/>
    <property type="match status" value="1"/>
</dbReference>
<keyword evidence="3 4" id="KW-0443">Lipid metabolism</keyword>
<dbReference type="GO" id="GO:0016042">
    <property type="term" value="P:lipid catabolic process"/>
    <property type="evidence" value="ECO:0007669"/>
    <property type="project" value="UniProtKB-UniRule"/>
</dbReference>
<evidence type="ECO:0000313" key="6">
    <source>
        <dbReference type="EMBL" id="TPG31058.1"/>
    </source>
</evidence>